<dbReference type="InterPro" id="IPR027417">
    <property type="entry name" value="P-loop_NTPase"/>
</dbReference>
<sequence length="110" mass="12454">TFILFSHNKGCATVLIASPEAIITRHWKAVLDNTYRERLCMVAYDEAHCISVWGLDFREKYLKVGVLQSITECPVLTLTATATTEIKNDIARTLGLRSEKLNVIYVLPNR</sequence>
<dbReference type="Pfam" id="PF00270">
    <property type="entry name" value="DEAD"/>
    <property type="match status" value="1"/>
</dbReference>
<dbReference type="InterPro" id="IPR011545">
    <property type="entry name" value="DEAD/DEAH_box_helicase_dom"/>
</dbReference>
<comment type="similarity">
    <text evidence="1">Belongs to the helicase family. RecQ subfamily.</text>
</comment>
<evidence type="ECO:0000313" key="3">
    <source>
        <dbReference type="EMBL" id="KAL3854925.1"/>
    </source>
</evidence>
<dbReference type="PANTHER" id="PTHR13710">
    <property type="entry name" value="DNA HELICASE RECQ FAMILY MEMBER"/>
    <property type="match status" value="1"/>
</dbReference>
<feature type="domain" description="Helicase ATP-binding" evidence="2">
    <location>
        <begin position="1"/>
        <end position="100"/>
    </location>
</feature>
<organism evidence="3 4">
    <name type="scientific">Sinanodonta woodiana</name>
    <name type="common">Chinese pond mussel</name>
    <name type="synonym">Anodonta woodiana</name>
    <dbReference type="NCBI Taxonomy" id="1069815"/>
    <lineage>
        <taxon>Eukaryota</taxon>
        <taxon>Metazoa</taxon>
        <taxon>Spiralia</taxon>
        <taxon>Lophotrochozoa</taxon>
        <taxon>Mollusca</taxon>
        <taxon>Bivalvia</taxon>
        <taxon>Autobranchia</taxon>
        <taxon>Heteroconchia</taxon>
        <taxon>Palaeoheterodonta</taxon>
        <taxon>Unionida</taxon>
        <taxon>Unionoidea</taxon>
        <taxon>Unionidae</taxon>
        <taxon>Unioninae</taxon>
        <taxon>Sinanodonta</taxon>
    </lineage>
</organism>
<dbReference type="AlphaFoldDB" id="A0ABD3V0K5"/>
<evidence type="ECO:0000256" key="1">
    <source>
        <dbReference type="ARBA" id="ARBA00005446"/>
    </source>
</evidence>
<comment type="caution">
    <text evidence="3">The sequence shown here is derived from an EMBL/GenBank/DDBJ whole genome shotgun (WGS) entry which is preliminary data.</text>
</comment>
<evidence type="ECO:0000259" key="2">
    <source>
        <dbReference type="PROSITE" id="PS51192"/>
    </source>
</evidence>
<accession>A0ABD3V0K5</accession>
<name>A0ABD3V0K5_SINWO</name>
<keyword evidence="4" id="KW-1185">Reference proteome</keyword>
<proteinExistence type="inferred from homology"/>
<dbReference type="Proteomes" id="UP001634394">
    <property type="component" value="Unassembled WGS sequence"/>
</dbReference>
<dbReference type="PROSITE" id="PS51192">
    <property type="entry name" value="HELICASE_ATP_BIND_1"/>
    <property type="match status" value="1"/>
</dbReference>
<dbReference type="SUPFAM" id="SSF52540">
    <property type="entry name" value="P-loop containing nucleoside triphosphate hydrolases"/>
    <property type="match status" value="1"/>
</dbReference>
<protein>
    <recommendedName>
        <fullName evidence="2">Helicase ATP-binding domain-containing protein</fullName>
    </recommendedName>
</protein>
<dbReference type="InterPro" id="IPR014001">
    <property type="entry name" value="Helicase_ATP-bd"/>
</dbReference>
<gene>
    <name evidence="3" type="ORF">ACJMK2_014160</name>
</gene>
<evidence type="ECO:0000313" key="4">
    <source>
        <dbReference type="Proteomes" id="UP001634394"/>
    </source>
</evidence>
<dbReference type="Gene3D" id="3.40.50.300">
    <property type="entry name" value="P-loop containing nucleotide triphosphate hydrolases"/>
    <property type="match status" value="1"/>
</dbReference>
<dbReference type="EMBL" id="JBJQND010000014">
    <property type="protein sequence ID" value="KAL3854925.1"/>
    <property type="molecule type" value="Genomic_DNA"/>
</dbReference>
<feature type="non-terminal residue" evidence="3">
    <location>
        <position position="110"/>
    </location>
</feature>
<dbReference type="PANTHER" id="PTHR13710:SF120">
    <property type="entry name" value="BIFUNCTIONAL 3'-5' EXONUCLEASE_ATP-DEPENDENT HELICASE WRN"/>
    <property type="match status" value="1"/>
</dbReference>
<feature type="non-terminal residue" evidence="3">
    <location>
        <position position="1"/>
    </location>
</feature>
<reference evidence="3 4" key="1">
    <citation type="submission" date="2024-11" db="EMBL/GenBank/DDBJ databases">
        <title>Chromosome-level genome assembly of the freshwater bivalve Anodonta woodiana.</title>
        <authorList>
            <person name="Chen X."/>
        </authorList>
    </citation>
    <scope>NUCLEOTIDE SEQUENCE [LARGE SCALE GENOMIC DNA]</scope>
    <source>
        <strain evidence="3">MN2024</strain>
        <tissue evidence="3">Gills</tissue>
    </source>
</reference>